<dbReference type="InterPro" id="IPR045339">
    <property type="entry name" value="DUF6534"/>
</dbReference>
<feature type="transmembrane region" description="Helical" evidence="2">
    <location>
        <begin position="63"/>
        <end position="81"/>
    </location>
</feature>
<evidence type="ECO:0000256" key="1">
    <source>
        <dbReference type="SAM" id="MobiDB-lite"/>
    </source>
</evidence>
<name>A0A0C3MK21_9AGAM</name>
<keyword evidence="5" id="KW-1185">Reference proteome</keyword>
<dbReference type="PANTHER" id="PTHR40465">
    <property type="entry name" value="CHROMOSOME 1, WHOLE GENOME SHOTGUN SEQUENCE"/>
    <property type="match status" value="1"/>
</dbReference>
<feature type="transmembrane region" description="Helical" evidence="2">
    <location>
        <begin position="37"/>
        <end position="57"/>
    </location>
</feature>
<dbReference type="Proteomes" id="UP000054248">
    <property type="component" value="Unassembled WGS sequence"/>
</dbReference>
<dbReference type="OrthoDB" id="2745105at2759"/>
<reference evidence="4 5" key="1">
    <citation type="submission" date="2014-04" db="EMBL/GenBank/DDBJ databases">
        <authorList>
            <consortium name="DOE Joint Genome Institute"/>
            <person name="Kuo A."/>
            <person name="Girlanda M."/>
            <person name="Perotto S."/>
            <person name="Kohler A."/>
            <person name="Nagy L.G."/>
            <person name="Floudas D."/>
            <person name="Copeland A."/>
            <person name="Barry K.W."/>
            <person name="Cichocki N."/>
            <person name="Veneault-Fourrey C."/>
            <person name="LaButti K."/>
            <person name="Lindquist E.A."/>
            <person name="Lipzen A."/>
            <person name="Lundell T."/>
            <person name="Morin E."/>
            <person name="Murat C."/>
            <person name="Sun H."/>
            <person name="Tunlid A."/>
            <person name="Henrissat B."/>
            <person name="Grigoriev I.V."/>
            <person name="Hibbett D.S."/>
            <person name="Martin F."/>
            <person name="Nordberg H.P."/>
            <person name="Cantor M.N."/>
            <person name="Hua S.X."/>
        </authorList>
    </citation>
    <scope>NUCLEOTIDE SEQUENCE [LARGE SCALE GENOMIC DNA]</scope>
    <source>
        <strain evidence="4 5">MUT 4182</strain>
    </source>
</reference>
<evidence type="ECO:0000256" key="2">
    <source>
        <dbReference type="SAM" id="Phobius"/>
    </source>
</evidence>
<evidence type="ECO:0000313" key="5">
    <source>
        <dbReference type="Proteomes" id="UP000054248"/>
    </source>
</evidence>
<feature type="transmembrane region" description="Helical" evidence="2">
    <location>
        <begin position="173"/>
        <end position="194"/>
    </location>
</feature>
<feature type="domain" description="DUF6534" evidence="3">
    <location>
        <begin position="139"/>
        <end position="226"/>
    </location>
</feature>
<dbReference type="HOGENOM" id="CLU_046025_2_1_1"/>
<reference evidence="5" key="2">
    <citation type="submission" date="2015-01" db="EMBL/GenBank/DDBJ databases">
        <title>Evolutionary Origins and Diversification of the Mycorrhizal Mutualists.</title>
        <authorList>
            <consortium name="DOE Joint Genome Institute"/>
            <consortium name="Mycorrhizal Genomics Consortium"/>
            <person name="Kohler A."/>
            <person name="Kuo A."/>
            <person name="Nagy L.G."/>
            <person name="Floudas D."/>
            <person name="Copeland A."/>
            <person name="Barry K.W."/>
            <person name="Cichocki N."/>
            <person name="Veneault-Fourrey C."/>
            <person name="LaButti K."/>
            <person name="Lindquist E.A."/>
            <person name="Lipzen A."/>
            <person name="Lundell T."/>
            <person name="Morin E."/>
            <person name="Murat C."/>
            <person name="Riley R."/>
            <person name="Ohm R."/>
            <person name="Sun H."/>
            <person name="Tunlid A."/>
            <person name="Henrissat B."/>
            <person name="Grigoriev I.V."/>
            <person name="Hibbett D.S."/>
            <person name="Martin F."/>
        </authorList>
    </citation>
    <scope>NUCLEOTIDE SEQUENCE [LARGE SCALE GENOMIC DNA]</scope>
    <source>
        <strain evidence="5">MUT 4182</strain>
    </source>
</reference>
<keyword evidence="2" id="KW-0812">Transmembrane</keyword>
<keyword evidence="2" id="KW-1133">Transmembrane helix</keyword>
<accession>A0A0C3MK21</accession>
<sequence length="330" mass="36642">MDQTFSRFGHCDILVRMERFHVLAAIKLRRWRLASSSSNLATLLGTSLYFGNWIHVVDVGWEIYMIPVFGQALSFCAQLFFAWRCFTLMGRNWYILASLLISITASFAMAIVVGYRYATDPFNNSAIQRFSAPQLALNIINDLVISAIVTIRLTQSRSGFSTTTDTALKRLLAVTWGAGIPPTISATLDMITFFTMPLNLVHVLFNMLTGRLYVFSMMYALNSRASIRTMLSQGPALSSQEFTTSGPRFRSRRGSSSFGGDVGPDGRAHPLASIKVDTEMVTSYSRNDQAVPVPQPVAFKVSAFEAGSRISIAQRDSTEEAKQDLGPRWV</sequence>
<evidence type="ECO:0000313" key="4">
    <source>
        <dbReference type="EMBL" id="KIO34067.1"/>
    </source>
</evidence>
<feature type="region of interest" description="Disordered" evidence="1">
    <location>
        <begin position="238"/>
        <end position="269"/>
    </location>
</feature>
<proteinExistence type="predicted"/>
<feature type="transmembrane region" description="Helical" evidence="2">
    <location>
        <begin position="200"/>
        <end position="221"/>
    </location>
</feature>
<feature type="transmembrane region" description="Helical" evidence="2">
    <location>
        <begin position="135"/>
        <end position="153"/>
    </location>
</feature>
<evidence type="ECO:0000259" key="3">
    <source>
        <dbReference type="Pfam" id="PF20152"/>
    </source>
</evidence>
<dbReference type="EMBL" id="KN822944">
    <property type="protein sequence ID" value="KIO34067.1"/>
    <property type="molecule type" value="Genomic_DNA"/>
</dbReference>
<dbReference type="STRING" id="1051891.A0A0C3MK21"/>
<gene>
    <name evidence="4" type="ORF">M407DRAFT_16979</name>
</gene>
<organism evidence="4 5">
    <name type="scientific">Tulasnella calospora MUT 4182</name>
    <dbReference type="NCBI Taxonomy" id="1051891"/>
    <lineage>
        <taxon>Eukaryota</taxon>
        <taxon>Fungi</taxon>
        <taxon>Dikarya</taxon>
        <taxon>Basidiomycota</taxon>
        <taxon>Agaricomycotina</taxon>
        <taxon>Agaricomycetes</taxon>
        <taxon>Cantharellales</taxon>
        <taxon>Tulasnellaceae</taxon>
        <taxon>Tulasnella</taxon>
    </lineage>
</organism>
<dbReference type="PANTHER" id="PTHR40465:SF1">
    <property type="entry name" value="DUF6534 DOMAIN-CONTAINING PROTEIN"/>
    <property type="match status" value="1"/>
</dbReference>
<dbReference type="Pfam" id="PF20152">
    <property type="entry name" value="DUF6534"/>
    <property type="match status" value="1"/>
</dbReference>
<keyword evidence="2" id="KW-0472">Membrane</keyword>
<feature type="transmembrane region" description="Helical" evidence="2">
    <location>
        <begin position="93"/>
        <end position="115"/>
    </location>
</feature>
<dbReference type="AlphaFoldDB" id="A0A0C3MK21"/>
<protein>
    <recommendedName>
        <fullName evidence="3">DUF6534 domain-containing protein</fullName>
    </recommendedName>
</protein>